<evidence type="ECO:0000313" key="2">
    <source>
        <dbReference type="Proteomes" id="UP000232163"/>
    </source>
</evidence>
<keyword evidence="2" id="KW-1185">Reference proteome</keyword>
<dbReference type="EMBL" id="MZMT01000003">
    <property type="protein sequence ID" value="PIO46763.1"/>
    <property type="molecule type" value="Genomic_DNA"/>
</dbReference>
<evidence type="ECO:0000313" key="1">
    <source>
        <dbReference type="EMBL" id="PIO46763.1"/>
    </source>
</evidence>
<reference evidence="1 2" key="1">
    <citation type="journal article" date="2017" name="Int J Environ Stud">
        <title>Does the Miocene-Pliocene relict legume Oxytropis triphylla form nitrogen-fixing nodules with a combination of bacterial strains?</title>
        <authorList>
            <person name="Safronova V."/>
            <person name="Belimov A."/>
            <person name="Sazanova A."/>
            <person name="Kuznetsova I."/>
            <person name="Popova J."/>
            <person name="Andronov E."/>
            <person name="Verkhozina A."/>
            <person name="Tikhonovich I."/>
        </authorList>
    </citation>
    <scope>NUCLEOTIDE SEQUENCE [LARGE SCALE GENOMIC DNA]</scope>
    <source>
        <strain evidence="1 2">Tri-38</strain>
    </source>
</reference>
<dbReference type="Pfam" id="PF19551">
    <property type="entry name" value="DUF6074"/>
    <property type="match status" value="1"/>
</dbReference>
<dbReference type="Proteomes" id="UP000232163">
    <property type="component" value="Unassembled WGS sequence"/>
</dbReference>
<gene>
    <name evidence="1" type="ORF">B5P45_02910</name>
</gene>
<proteinExistence type="predicted"/>
<comment type="caution">
    <text evidence="1">The sequence shown here is derived from an EMBL/GenBank/DDBJ whole genome shotgun (WGS) entry which is preliminary data.</text>
</comment>
<dbReference type="KEGG" id="pht:BLM14_09165"/>
<dbReference type="AlphaFoldDB" id="A0A2N9W4U5"/>
<accession>A0A2N9W4U5</accession>
<organism evidence="1 2">
    <name type="scientific">Phyllobacterium zundukense</name>
    <dbReference type="NCBI Taxonomy" id="1867719"/>
    <lineage>
        <taxon>Bacteria</taxon>
        <taxon>Pseudomonadati</taxon>
        <taxon>Pseudomonadota</taxon>
        <taxon>Alphaproteobacteria</taxon>
        <taxon>Hyphomicrobiales</taxon>
        <taxon>Phyllobacteriaceae</taxon>
        <taxon>Phyllobacterium</taxon>
    </lineage>
</organism>
<sequence length="100" mass="11181">MNTEAVMQLDLFTHRKPATVHAFPLDRRRKLVNDAAEALNAKSYSQGKAHWTRLVNRIRKEMLASGLSVQMIESEIAAFADAVSRELNISQHYRGSDGAA</sequence>
<name>A0A2N9W4U5_9HYPH</name>
<dbReference type="InterPro" id="IPR045720">
    <property type="entry name" value="DUF6074"/>
</dbReference>
<protein>
    <submittedName>
        <fullName evidence="1">Uncharacterized protein</fullName>
    </submittedName>
</protein>